<sequence length="142" mass="15713">MNAADARGVEWEFQIPAPGWVTGEEFRAFGPCWFFCGHRVGAVVWIGCLTTGGVDAPLYACAGCLHRLHAMAWDFTEAEWAAPQDAEGRPVPLYQPHPASEPAPAPPRGRVRRRRERRARTTFGTRLASPPTNPPPRERNAP</sequence>
<accession>A0A5C4UQV4</accession>
<keyword evidence="3" id="KW-1185">Reference proteome</keyword>
<dbReference type="RefSeq" id="WP_139649162.1">
    <property type="nucleotide sequence ID" value="NZ_BAAAZS010000037.1"/>
</dbReference>
<dbReference type="EMBL" id="VDGT01000025">
    <property type="protein sequence ID" value="TNM26024.1"/>
    <property type="molecule type" value="Genomic_DNA"/>
</dbReference>
<protein>
    <submittedName>
        <fullName evidence="2">Uncharacterized protein</fullName>
    </submittedName>
</protein>
<feature type="compositionally biased region" description="Basic residues" evidence="1">
    <location>
        <begin position="109"/>
        <end position="120"/>
    </location>
</feature>
<proteinExistence type="predicted"/>
<gene>
    <name evidence="2" type="ORF">FH715_24915</name>
</gene>
<feature type="compositionally biased region" description="Pro residues" evidence="1">
    <location>
        <begin position="93"/>
        <end position="107"/>
    </location>
</feature>
<reference evidence="2 3" key="1">
    <citation type="submission" date="2019-06" db="EMBL/GenBank/DDBJ databases">
        <title>Draft genome of Streptomyces sedi sp. JCM16909.</title>
        <authorList>
            <person name="Klykleung N."/>
            <person name="Tanasupawat S."/>
            <person name="Kudo T."/>
            <person name="Yuki M."/>
            <person name="Ohkuma M."/>
        </authorList>
    </citation>
    <scope>NUCLEOTIDE SEQUENCE [LARGE SCALE GENOMIC DNA]</scope>
    <source>
        <strain evidence="2 3">JCM 16909</strain>
    </source>
</reference>
<evidence type="ECO:0000256" key="1">
    <source>
        <dbReference type="SAM" id="MobiDB-lite"/>
    </source>
</evidence>
<dbReference type="OrthoDB" id="4299856at2"/>
<evidence type="ECO:0000313" key="2">
    <source>
        <dbReference type="EMBL" id="TNM26024.1"/>
    </source>
</evidence>
<dbReference type="AlphaFoldDB" id="A0A5C4UQV4"/>
<evidence type="ECO:0000313" key="3">
    <source>
        <dbReference type="Proteomes" id="UP000311713"/>
    </source>
</evidence>
<dbReference type="Proteomes" id="UP000311713">
    <property type="component" value="Unassembled WGS sequence"/>
</dbReference>
<name>A0A5C4UQV4_9ACTN</name>
<feature type="region of interest" description="Disordered" evidence="1">
    <location>
        <begin position="84"/>
        <end position="142"/>
    </location>
</feature>
<organism evidence="2 3">
    <name type="scientific">Streptomyces sedi</name>
    <dbReference type="NCBI Taxonomy" id="555059"/>
    <lineage>
        <taxon>Bacteria</taxon>
        <taxon>Bacillati</taxon>
        <taxon>Actinomycetota</taxon>
        <taxon>Actinomycetes</taxon>
        <taxon>Kitasatosporales</taxon>
        <taxon>Streptomycetaceae</taxon>
        <taxon>Streptomyces</taxon>
    </lineage>
</organism>
<comment type="caution">
    <text evidence="2">The sequence shown here is derived from an EMBL/GenBank/DDBJ whole genome shotgun (WGS) entry which is preliminary data.</text>
</comment>